<protein>
    <submittedName>
        <fullName evidence="6">Uncharacterized protein</fullName>
    </submittedName>
</protein>
<name>A0AAW0G3H6_9APHY</name>
<dbReference type="PANTHER" id="PTHR42718:SF10">
    <property type="entry name" value="TRANSPORTER, PUTATIVE (AFU_ORTHOLOGUE AFUA_8G06760)-RELATED"/>
    <property type="match status" value="1"/>
</dbReference>
<gene>
    <name evidence="6" type="ORF">QCA50_011789</name>
</gene>
<feature type="transmembrane region" description="Helical" evidence="5">
    <location>
        <begin position="185"/>
        <end position="211"/>
    </location>
</feature>
<feature type="transmembrane region" description="Helical" evidence="5">
    <location>
        <begin position="97"/>
        <end position="117"/>
    </location>
</feature>
<dbReference type="InterPro" id="IPR036259">
    <property type="entry name" value="MFS_trans_sf"/>
</dbReference>
<evidence type="ECO:0000313" key="6">
    <source>
        <dbReference type="EMBL" id="KAK7684954.1"/>
    </source>
</evidence>
<accession>A0AAW0G3H6</accession>
<evidence type="ECO:0000256" key="1">
    <source>
        <dbReference type="ARBA" id="ARBA00004141"/>
    </source>
</evidence>
<dbReference type="EMBL" id="JASBNA010000022">
    <property type="protein sequence ID" value="KAK7684954.1"/>
    <property type="molecule type" value="Genomic_DNA"/>
</dbReference>
<dbReference type="Proteomes" id="UP001385951">
    <property type="component" value="Unassembled WGS sequence"/>
</dbReference>
<reference evidence="6 7" key="1">
    <citation type="submission" date="2022-09" db="EMBL/GenBank/DDBJ databases">
        <authorList>
            <person name="Palmer J.M."/>
        </authorList>
    </citation>
    <scope>NUCLEOTIDE SEQUENCE [LARGE SCALE GENOMIC DNA]</scope>
    <source>
        <strain evidence="6 7">DSM 7382</strain>
    </source>
</reference>
<evidence type="ECO:0000256" key="3">
    <source>
        <dbReference type="ARBA" id="ARBA00022989"/>
    </source>
</evidence>
<evidence type="ECO:0000313" key="7">
    <source>
        <dbReference type="Proteomes" id="UP001385951"/>
    </source>
</evidence>
<evidence type="ECO:0000256" key="2">
    <source>
        <dbReference type="ARBA" id="ARBA00022692"/>
    </source>
</evidence>
<keyword evidence="4 5" id="KW-0472">Membrane</keyword>
<dbReference type="AlphaFoldDB" id="A0AAW0G3H6"/>
<keyword evidence="3 5" id="KW-1133">Transmembrane helix</keyword>
<comment type="subcellular location">
    <subcellularLocation>
        <location evidence="1">Membrane</location>
        <topology evidence="1">Multi-pass membrane protein</topology>
    </subcellularLocation>
</comment>
<keyword evidence="7" id="KW-1185">Reference proteome</keyword>
<organism evidence="6 7">
    <name type="scientific">Cerrena zonata</name>
    <dbReference type="NCBI Taxonomy" id="2478898"/>
    <lineage>
        <taxon>Eukaryota</taxon>
        <taxon>Fungi</taxon>
        <taxon>Dikarya</taxon>
        <taxon>Basidiomycota</taxon>
        <taxon>Agaricomycotina</taxon>
        <taxon>Agaricomycetes</taxon>
        <taxon>Polyporales</taxon>
        <taxon>Cerrenaceae</taxon>
        <taxon>Cerrena</taxon>
    </lineage>
</organism>
<dbReference type="GO" id="GO:0016020">
    <property type="term" value="C:membrane"/>
    <property type="evidence" value="ECO:0007669"/>
    <property type="project" value="UniProtKB-SubCell"/>
</dbReference>
<proteinExistence type="predicted"/>
<comment type="caution">
    <text evidence="6">The sequence shown here is derived from an EMBL/GenBank/DDBJ whole genome shotgun (WGS) entry which is preliminary data.</text>
</comment>
<feature type="transmembrane region" description="Helical" evidence="5">
    <location>
        <begin position="63"/>
        <end position="91"/>
    </location>
</feature>
<sequence>MLKYKRNEQLRVQRASFIDRWLEPKDRNIVRIYEWGKSHYHTGLIVKSDPDLRAISSSRCRGYLVAIFPSQILIIIGLLCTTASSIIFALINVHASYWSMAFIVMCTLPVMDIAYTIGNMQVCSTFDGNSQALSGSIFSIATRLGTSIGLAVTSNIATSVSVKFNGVYPELSSTDPEVLMVGYRAAGWTCCGALVLSLLVATVGMGGMGIIGQHKLGLDPTQSKKSSPEAIELAELGLEDAGITSTDVVMGLNEIHQSIGQTQAMGRGQHIGISLSQKLKLFEVV</sequence>
<evidence type="ECO:0000256" key="4">
    <source>
        <dbReference type="ARBA" id="ARBA00023136"/>
    </source>
</evidence>
<dbReference type="SUPFAM" id="SSF103473">
    <property type="entry name" value="MFS general substrate transporter"/>
    <property type="match status" value="1"/>
</dbReference>
<evidence type="ECO:0000256" key="5">
    <source>
        <dbReference type="SAM" id="Phobius"/>
    </source>
</evidence>
<dbReference type="PANTHER" id="PTHR42718">
    <property type="entry name" value="MAJOR FACILITATOR SUPERFAMILY MULTIDRUG TRANSPORTER MFSC"/>
    <property type="match status" value="1"/>
</dbReference>
<keyword evidence="2 5" id="KW-0812">Transmembrane</keyword>